<dbReference type="GO" id="GO:0003676">
    <property type="term" value="F:nucleic acid binding"/>
    <property type="evidence" value="ECO:0007669"/>
    <property type="project" value="InterPro"/>
</dbReference>
<evidence type="ECO:0000259" key="1">
    <source>
        <dbReference type="PROSITE" id="PS50994"/>
    </source>
</evidence>
<name>A0A918FM33_9ACTN</name>
<reference evidence="2" key="2">
    <citation type="submission" date="2020-09" db="EMBL/GenBank/DDBJ databases">
        <authorList>
            <person name="Sun Q."/>
            <person name="Ohkuma M."/>
        </authorList>
    </citation>
    <scope>NUCLEOTIDE SEQUENCE</scope>
    <source>
        <strain evidence="2">JCM 4346</strain>
    </source>
</reference>
<sequence>MVERASLVVRRAPRGVLVRGDRVRCRGSVYVVAGLDGVTVYLAPVGGDQTPVSVPLAVLAAAVDFAVLDEAGQPVVQAELPDFAALEGVPASAAEAAQSWWRAVIEVDTGLPPDAPAGARPRPMYDPATTTFIERYQAKAAELHAVLGWSVSWQTVQAKRLAYRKKRTVVALVDGRSTKQRRLYGLTDARVVDQLLMLVDRQRRRTDTPSDARKLFKQLRRTVRAAHGESVKVPAEPTLYKLLQRLGIDARDLGGSRGGRHLSGPGSVPPFSVTSATMPGELVQIDSTDLDIWVLGDDGQPARVELTCAVCVATRSIIAAVVRPKQSGRRGKRRKVGQGGLVGAPRRKGRATKAVDACELLAQALVPAPMRPGFDAAVHASASDLPFEELVAVDARFAQAAARPVIIPDLIVIDHGTVFAGRTFFDACEYLGISVRPARKRTGQDKGVVERTFGTVKSKFSQHVNTYTGNDPVRVRRTVDGERLWTLAELDDMLQQWIALDWQNTPHPELADPYDAYLPELTPNQMYAACVAVDGYLPIPLTRDDYLRLLPTAWVGVSKQGIRFKNRTYDNLERDPKKGLNPCRGVRSGLQGRRKGRWELRYTPNDLSRVWLRNHDANEWVEATWVHQHLVGQPFTQFLWDIAASQHLERGGRIIDEEAIAQALAELLERAAEGPDRAARVQLPDGYTPVPPPAPAAAFDPYAGRAPLDRSQLLALDAESDGDPLDWESGGNPLALDDTGLYAAGRAQAVIDWDSGPVAPDASLAAWESAPAGGAAGEGGEGLAGRYRRIIADIRQTHTTGEEDGDDDGDGVA</sequence>
<accession>A0A918FM33</accession>
<comment type="caution">
    <text evidence="2">The sequence shown here is derived from an EMBL/GenBank/DDBJ whole genome shotgun (WGS) entry which is preliminary data.</text>
</comment>
<dbReference type="PROSITE" id="PS50994">
    <property type="entry name" value="INTEGRASE"/>
    <property type="match status" value="1"/>
</dbReference>
<dbReference type="GO" id="GO:0015074">
    <property type="term" value="P:DNA integration"/>
    <property type="evidence" value="ECO:0007669"/>
    <property type="project" value="InterPro"/>
</dbReference>
<gene>
    <name evidence="2" type="ORF">GCM10010251_76180</name>
</gene>
<proteinExistence type="predicted"/>
<keyword evidence="3" id="KW-1185">Reference proteome</keyword>
<dbReference type="AlphaFoldDB" id="A0A918FM33"/>
<dbReference type="InterPro" id="IPR036397">
    <property type="entry name" value="RNaseH_sf"/>
</dbReference>
<dbReference type="SUPFAM" id="SSF53098">
    <property type="entry name" value="Ribonuclease H-like"/>
    <property type="match status" value="1"/>
</dbReference>
<dbReference type="InterPro" id="IPR012337">
    <property type="entry name" value="RNaseH-like_sf"/>
</dbReference>
<organism evidence="2 3">
    <name type="scientific">Streptomyces aurantiogriseus</name>
    <dbReference type="NCBI Taxonomy" id="66870"/>
    <lineage>
        <taxon>Bacteria</taxon>
        <taxon>Bacillati</taxon>
        <taxon>Actinomycetota</taxon>
        <taxon>Actinomycetes</taxon>
        <taxon>Kitasatosporales</taxon>
        <taxon>Streptomycetaceae</taxon>
        <taxon>Streptomyces</taxon>
    </lineage>
</organism>
<evidence type="ECO:0000313" key="3">
    <source>
        <dbReference type="Proteomes" id="UP000658320"/>
    </source>
</evidence>
<evidence type="ECO:0000313" key="2">
    <source>
        <dbReference type="EMBL" id="GGR47887.1"/>
    </source>
</evidence>
<protein>
    <submittedName>
        <fullName evidence="2">Transposase</fullName>
    </submittedName>
</protein>
<dbReference type="Gene3D" id="3.30.420.10">
    <property type="entry name" value="Ribonuclease H-like superfamily/Ribonuclease H"/>
    <property type="match status" value="2"/>
</dbReference>
<dbReference type="InterPro" id="IPR001584">
    <property type="entry name" value="Integrase_cat-core"/>
</dbReference>
<dbReference type="EMBL" id="BMSX01000023">
    <property type="protein sequence ID" value="GGR47887.1"/>
    <property type="molecule type" value="Genomic_DNA"/>
</dbReference>
<dbReference type="Proteomes" id="UP000658320">
    <property type="component" value="Unassembled WGS sequence"/>
</dbReference>
<feature type="domain" description="Integrase catalytic" evidence="1">
    <location>
        <begin position="407"/>
        <end position="521"/>
    </location>
</feature>
<reference evidence="2" key="1">
    <citation type="journal article" date="2014" name="Int. J. Syst. Evol. Microbiol.">
        <title>Complete genome sequence of Corynebacterium casei LMG S-19264T (=DSM 44701T), isolated from a smear-ripened cheese.</title>
        <authorList>
            <consortium name="US DOE Joint Genome Institute (JGI-PGF)"/>
            <person name="Walter F."/>
            <person name="Albersmeier A."/>
            <person name="Kalinowski J."/>
            <person name="Ruckert C."/>
        </authorList>
    </citation>
    <scope>NUCLEOTIDE SEQUENCE</scope>
    <source>
        <strain evidence="2">JCM 4346</strain>
    </source>
</reference>